<reference evidence="3" key="2">
    <citation type="submission" date="2020-05" db="UniProtKB">
        <authorList>
            <consortium name="EnsemblMetazoa"/>
        </authorList>
    </citation>
    <scope>IDENTIFICATION</scope>
</reference>
<dbReference type="Proteomes" id="UP000030765">
    <property type="component" value="Unassembled WGS sequence"/>
</dbReference>
<evidence type="ECO:0000256" key="1">
    <source>
        <dbReference type="SAM" id="MobiDB-lite"/>
    </source>
</evidence>
<feature type="region of interest" description="Disordered" evidence="1">
    <location>
        <begin position="67"/>
        <end position="107"/>
    </location>
</feature>
<dbReference type="EnsemblMetazoa" id="ASIC013114-RA">
    <property type="protein sequence ID" value="ASIC013114-PA"/>
    <property type="gene ID" value="ASIC013114"/>
</dbReference>
<dbReference type="AlphaFoldDB" id="A0A084W4L4"/>
<protein>
    <submittedName>
        <fullName evidence="2 3">Uncharacterized protein</fullName>
    </submittedName>
</protein>
<name>A0A084W4L4_ANOSI</name>
<reference evidence="2 4" key="1">
    <citation type="journal article" date="2014" name="BMC Genomics">
        <title>Genome sequence of Anopheles sinensis provides insight into genetics basis of mosquito competence for malaria parasites.</title>
        <authorList>
            <person name="Zhou D."/>
            <person name="Zhang D."/>
            <person name="Ding G."/>
            <person name="Shi L."/>
            <person name="Hou Q."/>
            <person name="Ye Y."/>
            <person name="Xu Y."/>
            <person name="Zhou H."/>
            <person name="Xiong C."/>
            <person name="Li S."/>
            <person name="Yu J."/>
            <person name="Hong S."/>
            <person name="Yu X."/>
            <person name="Zou P."/>
            <person name="Chen C."/>
            <person name="Chang X."/>
            <person name="Wang W."/>
            <person name="Lv Y."/>
            <person name="Sun Y."/>
            <person name="Ma L."/>
            <person name="Shen B."/>
            <person name="Zhu C."/>
        </authorList>
    </citation>
    <scope>NUCLEOTIDE SEQUENCE [LARGE SCALE GENOMIC DNA]</scope>
</reference>
<sequence>MIKASVSNGQRRLCRVPIPNPSPIADGKHTEFREFAVKTPSHGARDLHAQTRVPLLPVAARCFHLPSFRTPRPKPGLSSMERGCPIALRDTHPGVRARKPSESKNIPLELLHDSQEEIKRRVPDHREKLPHFNHASM</sequence>
<evidence type="ECO:0000313" key="2">
    <source>
        <dbReference type="EMBL" id="KFB45158.1"/>
    </source>
</evidence>
<organism evidence="2">
    <name type="scientific">Anopheles sinensis</name>
    <name type="common">Mosquito</name>
    <dbReference type="NCBI Taxonomy" id="74873"/>
    <lineage>
        <taxon>Eukaryota</taxon>
        <taxon>Metazoa</taxon>
        <taxon>Ecdysozoa</taxon>
        <taxon>Arthropoda</taxon>
        <taxon>Hexapoda</taxon>
        <taxon>Insecta</taxon>
        <taxon>Pterygota</taxon>
        <taxon>Neoptera</taxon>
        <taxon>Endopterygota</taxon>
        <taxon>Diptera</taxon>
        <taxon>Nematocera</taxon>
        <taxon>Culicoidea</taxon>
        <taxon>Culicidae</taxon>
        <taxon>Anophelinae</taxon>
        <taxon>Anopheles</taxon>
    </lineage>
</organism>
<evidence type="ECO:0000313" key="4">
    <source>
        <dbReference type="Proteomes" id="UP000030765"/>
    </source>
</evidence>
<keyword evidence="4" id="KW-1185">Reference proteome</keyword>
<evidence type="ECO:0000313" key="3">
    <source>
        <dbReference type="EnsemblMetazoa" id="ASIC013114-PA"/>
    </source>
</evidence>
<accession>A0A084W4L4</accession>
<dbReference type="EMBL" id="KE525299">
    <property type="protein sequence ID" value="KFB45158.1"/>
    <property type="molecule type" value="Genomic_DNA"/>
</dbReference>
<gene>
    <name evidence="2" type="ORF">ZHAS_00013114</name>
</gene>
<dbReference type="EMBL" id="ATLV01020346">
    <property type="status" value="NOT_ANNOTATED_CDS"/>
    <property type="molecule type" value="Genomic_DNA"/>
</dbReference>
<proteinExistence type="predicted"/>
<dbReference type="VEuPathDB" id="VectorBase:ASIC013114"/>